<evidence type="ECO:0000256" key="4">
    <source>
        <dbReference type="ARBA" id="ARBA00007389"/>
    </source>
</evidence>
<dbReference type="AlphaFoldDB" id="A0A6G3ZYQ2"/>
<dbReference type="GO" id="GO:0008927">
    <property type="term" value="F:mannonate dehydratase activity"/>
    <property type="evidence" value="ECO:0007669"/>
    <property type="project" value="UniProtKB-UniRule"/>
</dbReference>
<comment type="similarity">
    <text evidence="4 9">Belongs to the mannonate dehydratase family.</text>
</comment>
<dbReference type="PIRSF" id="PIRSF016049">
    <property type="entry name" value="Man_dehyd"/>
    <property type="match status" value="1"/>
</dbReference>
<dbReference type="NCBIfam" id="TIGR00695">
    <property type="entry name" value="uxuA"/>
    <property type="match status" value="1"/>
</dbReference>
<evidence type="ECO:0000313" key="10">
    <source>
        <dbReference type="EMBL" id="NEW06709.1"/>
    </source>
</evidence>
<name>A0A6G3ZYQ2_9BACL</name>
<keyword evidence="6 9" id="KW-0408">Iron</keyword>
<dbReference type="EC" id="4.2.1.8" evidence="5 9"/>
<reference evidence="10" key="1">
    <citation type="submission" date="2020-02" db="EMBL/GenBank/DDBJ databases">
        <authorList>
            <person name="Shen X.-R."/>
            <person name="Zhang Y.-X."/>
        </authorList>
    </citation>
    <scope>NUCLEOTIDE SEQUENCE</scope>
    <source>
        <strain evidence="10">SYP-B3998</strain>
    </source>
</reference>
<dbReference type="EMBL" id="JAAIKC010000003">
    <property type="protein sequence ID" value="NEW06709.1"/>
    <property type="molecule type" value="Genomic_DNA"/>
</dbReference>
<dbReference type="PANTHER" id="PTHR30387">
    <property type="entry name" value="MANNONATE DEHYDRATASE"/>
    <property type="match status" value="1"/>
</dbReference>
<keyword evidence="7 9" id="KW-0464">Manganese</keyword>
<dbReference type="GO" id="GO:0008198">
    <property type="term" value="F:ferrous iron binding"/>
    <property type="evidence" value="ECO:0007669"/>
    <property type="project" value="TreeGrafter"/>
</dbReference>
<accession>A0A6G3ZYQ2</accession>
<dbReference type="Pfam" id="PF03786">
    <property type="entry name" value="UxuA"/>
    <property type="match status" value="1"/>
</dbReference>
<evidence type="ECO:0000256" key="8">
    <source>
        <dbReference type="ARBA" id="ARBA00023239"/>
    </source>
</evidence>
<dbReference type="RefSeq" id="WP_163946221.1">
    <property type="nucleotide sequence ID" value="NZ_JAAIKC010000003.1"/>
</dbReference>
<evidence type="ECO:0000256" key="1">
    <source>
        <dbReference type="ARBA" id="ARBA00001794"/>
    </source>
</evidence>
<dbReference type="InterPro" id="IPR036237">
    <property type="entry name" value="Xyl_isomerase-like_sf"/>
</dbReference>
<dbReference type="Gene3D" id="3.20.20.150">
    <property type="entry name" value="Divalent-metal-dependent TIM barrel enzymes"/>
    <property type="match status" value="1"/>
</dbReference>
<keyword evidence="8 9" id="KW-0456">Lyase</keyword>
<proteinExistence type="inferred from homology"/>
<comment type="caution">
    <text evidence="10">The sequence shown here is derived from an EMBL/GenBank/DDBJ whole genome shotgun (WGS) entry which is preliminary data.</text>
</comment>
<evidence type="ECO:0000256" key="5">
    <source>
        <dbReference type="ARBA" id="ARBA00012927"/>
    </source>
</evidence>
<dbReference type="UniPathway" id="UPA00246"/>
<evidence type="ECO:0000256" key="9">
    <source>
        <dbReference type="HAMAP-Rule" id="MF_00106"/>
    </source>
</evidence>
<dbReference type="PANTHER" id="PTHR30387:SF2">
    <property type="entry name" value="MANNONATE DEHYDRATASE"/>
    <property type="match status" value="1"/>
</dbReference>
<sequence length="348" mass="40062">MKFTFRWFGSDDLVQLEHIRQIPCVTGIVTAVYDVPVGEEWSLSKIMELKESIERKGLQLEVIESVPVHEDIKLGLPTRDGFIENYKNTLRNLSKAGIKVVCYNFMPIFDWTRTNLYYELEDGSTALLYEESVAAQMNPLNGDLRLPGWDTSYTDQHLKQLFGQYEHVNEEQLWANLTYFLKAIIPVAEEEHIQMAIHPDDPPWSIFGLPRIITNKQNLERLINIIDSPSNGLCMCSGSLGANADNDFIEMLSYFMQRERVHFVHARNIKRVGEMSFYESSHRSEDGSLDMVEILKVLHTYNYSGPIRPDHGRMIWGEEGKPGYGLYDRALGITYLNGIWETLSKISK</sequence>
<dbReference type="InterPro" id="IPR004628">
    <property type="entry name" value="Man_deHydtase"/>
</dbReference>
<evidence type="ECO:0000256" key="7">
    <source>
        <dbReference type="ARBA" id="ARBA00023211"/>
    </source>
</evidence>
<protein>
    <recommendedName>
        <fullName evidence="5 9">Mannonate dehydratase</fullName>
        <ecNumber evidence="5 9">4.2.1.8</ecNumber>
    </recommendedName>
    <alternativeName>
        <fullName evidence="9">D-mannonate hydro-lyase</fullName>
    </alternativeName>
</protein>
<organism evidence="10">
    <name type="scientific">Paenibacillus sp. SYP-B3998</name>
    <dbReference type="NCBI Taxonomy" id="2678564"/>
    <lineage>
        <taxon>Bacteria</taxon>
        <taxon>Bacillati</taxon>
        <taxon>Bacillota</taxon>
        <taxon>Bacilli</taxon>
        <taxon>Bacillales</taxon>
        <taxon>Paenibacillaceae</taxon>
        <taxon>Paenibacillus</taxon>
    </lineage>
</organism>
<dbReference type="SUPFAM" id="SSF51658">
    <property type="entry name" value="Xylose isomerase-like"/>
    <property type="match status" value="1"/>
</dbReference>
<comment type="cofactor">
    <cofactor evidence="9">
        <name>Fe(2+)</name>
        <dbReference type="ChEBI" id="CHEBI:29033"/>
    </cofactor>
    <cofactor evidence="9">
        <name>Mn(2+)</name>
        <dbReference type="ChEBI" id="CHEBI:29035"/>
    </cofactor>
</comment>
<comment type="function">
    <text evidence="2 9">Catalyzes the dehydration of D-mannonate.</text>
</comment>
<comment type="pathway">
    <text evidence="3 9">Carbohydrate metabolism; pentose and glucuronate interconversion.</text>
</comment>
<dbReference type="GO" id="GO:0030145">
    <property type="term" value="F:manganese ion binding"/>
    <property type="evidence" value="ECO:0007669"/>
    <property type="project" value="TreeGrafter"/>
</dbReference>
<comment type="catalytic activity">
    <reaction evidence="1 9">
        <text>D-mannonate = 2-dehydro-3-deoxy-D-gluconate + H2O</text>
        <dbReference type="Rhea" id="RHEA:20097"/>
        <dbReference type="ChEBI" id="CHEBI:15377"/>
        <dbReference type="ChEBI" id="CHEBI:17767"/>
        <dbReference type="ChEBI" id="CHEBI:57990"/>
        <dbReference type="EC" id="4.2.1.8"/>
    </reaction>
</comment>
<dbReference type="GO" id="GO:0042840">
    <property type="term" value="P:D-glucuronate catabolic process"/>
    <property type="evidence" value="ECO:0007669"/>
    <property type="project" value="TreeGrafter"/>
</dbReference>
<dbReference type="HAMAP" id="MF_00106">
    <property type="entry name" value="UxuA"/>
    <property type="match status" value="1"/>
</dbReference>
<dbReference type="NCBIfam" id="NF003027">
    <property type="entry name" value="PRK03906.1"/>
    <property type="match status" value="2"/>
</dbReference>
<evidence type="ECO:0000256" key="2">
    <source>
        <dbReference type="ARBA" id="ARBA00002713"/>
    </source>
</evidence>
<evidence type="ECO:0000256" key="3">
    <source>
        <dbReference type="ARBA" id="ARBA00004892"/>
    </source>
</evidence>
<gene>
    <name evidence="9 10" type="primary">uxuA</name>
    <name evidence="10" type="ORF">GK047_11855</name>
</gene>
<evidence type="ECO:0000256" key="6">
    <source>
        <dbReference type="ARBA" id="ARBA00023004"/>
    </source>
</evidence>